<dbReference type="EMBL" id="JAGGLP010000031">
    <property type="protein sequence ID" value="MBP2055575.1"/>
    <property type="molecule type" value="Genomic_DNA"/>
</dbReference>
<protein>
    <recommendedName>
        <fullName evidence="3">Endonuclease/exonuclease/phosphatase domain-containing protein</fullName>
    </recommendedName>
</protein>
<accession>A0ABS4M7D4</accession>
<evidence type="ECO:0008006" key="3">
    <source>
        <dbReference type="Google" id="ProtNLM"/>
    </source>
</evidence>
<proteinExistence type="predicted"/>
<reference evidence="1 2" key="1">
    <citation type="submission" date="2021-03" db="EMBL/GenBank/DDBJ databases">
        <title>Genomic Encyclopedia of Type Strains, Phase IV (KMG-IV): sequencing the most valuable type-strain genomes for metagenomic binning, comparative biology and taxonomic classification.</title>
        <authorList>
            <person name="Goeker M."/>
        </authorList>
    </citation>
    <scope>NUCLEOTIDE SEQUENCE [LARGE SCALE GENOMIC DNA]</scope>
    <source>
        <strain evidence="1 2">DSM 40499</strain>
    </source>
</reference>
<dbReference type="Gene3D" id="3.60.10.10">
    <property type="entry name" value="Endonuclease/exonuclease/phosphatase"/>
    <property type="match status" value="1"/>
</dbReference>
<comment type="caution">
    <text evidence="1">The sequence shown here is derived from an EMBL/GenBank/DDBJ whole genome shotgun (WGS) entry which is preliminary data.</text>
</comment>
<gene>
    <name evidence="1" type="ORF">J2Z21_008591</name>
</gene>
<dbReference type="InterPro" id="IPR036691">
    <property type="entry name" value="Endo/exonu/phosph_ase_sf"/>
</dbReference>
<keyword evidence="2" id="KW-1185">Reference proteome</keyword>
<dbReference type="Proteomes" id="UP001519309">
    <property type="component" value="Unassembled WGS sequence"/>
</dbReference>
<organism evidence="1 2">
    <name type="scientific">Streptomyces griseochromogenes</name>
    <dbReference type="NCBI Taxonomy" id="68214"/>
    <lineage>
        <taxon>Bacteria</taxon>
        <taxon>Bacillati</taxon>
        <taxon>Actinomycetota</taxon>
        <taxon>Actinomycetes</taxon>
        <taxon>Kitasatosporales</taxon>
        <taxon>Streptomycetaceae</taxon>
        <taxon>Streptomyces</taxon>
    </lineage>
</organism>
<evidence type="ECO:0000313" key="2">
    <source>
        <dbReference type="Proteomes" id="UP001519309"/>
    </source>
</evidence>
<name>A0ABS4M7D4_9ACTN</name>
<evidence type="ECO:0000313" key="1">
    <source>
        <dbReference type="EMBL" id="MBP2055575.1"/>
    </source>
</evidence>
<sequence length="238" mass="25161">MATTSTSATNSASTACRNAVHASSFHARPTGRQNPTNESDVMLARIAAFVNQVPGRSWTVGADFNNEPRRFALPPGAHLYNSGLPTQDNGRELDYVVASANIPNHRVVRLPGSTADHYAVAVGGMRAGGELEALGGGVVAVALSPGKPASMVRVVLTEVGGHEQGQPQPSGAAELPRLMHVTGLWRRIPAPPFIVLFWQRPPSTSANRTSLVSTHPPSPPVIRFRGRHPNVRCHAGSG</sequence>